<dbReference type="GO" id="GO:0003964">
    <property type="term" value="F:RNA-directed DNA polymerase activity"/>
    <property type="evidence" value="ECO:0007669"/>
    <property type="project" value="UniProtKB-KW"/>
</dbReference>
<dbReference type="InterPro" id="IPR043128">
    <property type="entry name" value="Rev_trsase/Diguanyl_cyclase"/>
</dbReference>
<dbReference type="Pfam" id="PF00078">
    <property type="entry name" value="RVT_1"/>
    <property type="match status" value="1"/>
</dbReference>
<sequence>MPSEVLNYVKKAQIKRAPGREGITNKILRHLTLPVIFQITNIISNIFITGHFPESWKHASVIPILKPGKSRGAADSYRPISLLPVLSKLAERLILSRLNNYLTTNKILISQQHGFRPQLSTSHQLLRVVEYAKSGFKEKKYTGAVFLDIQKAFDRVWHTGLLYKLIKINAPPQLILIIKSFLKNRSFAVRVNDTHSSTKQIRAGAPQGALLSPTLFNIYINDIPKTRQTTVCLYADDTAILTQSANKNCITHFLHRHLAELEDWYKKWKISINPEKTEAVFFSAGHGTHKPPPVYVQNHPVPWSKSVNYLGVTLDQHLSFKDHITKIDNKFRALACLYYPYFTRNSPLTIKNRLLIYTSILRPVLLYASPVWGHATKTNINRLETSQNVTIRKLTNSPWFVRNADLRFALNLTTVRETIKKIATKFFTNLESIDNRTLRKIEIYTPDPNFNRPRNILL</sequence>
<keyword evidence="2" id="KW-0548">Nucleotidyltransferase</keyword>
<dbReference type="AlphaFoldDB" id="A0A8X7BLJ2"/>
<dbReference type="PANTHER" id="PTHR36688">
    <property type="entry name" value="ENDO/EXONUCLEASE/PHOSPHATASE DOMAIN-CONTAINING PROTEIN"/>
    <property type="match status" value="1"/>
</dbReference>
<accession>A0A8X7BLJ2</accession>
<evidence type="ECO:0000259" key="1">
    <source>
        <dbReference type="PROSITE" id="PS50878"/>
    </source>
</evidence>
<dbReference type="InterPro" id="IPR043502">
    <property type="entry name" value="DNA/RNA_pol_sf"/>
</dbReference>
<feature type="domain" description="Reverse transcriptase" evidence="1">
    <location>
        <begin position="45"/>
        <end position="314"/>
    </location>
</feature>
<evidence type="ECO:0000313" key="3">
    <source>
        <dbReference type="Proteomes" id="UP000887159"/>
    </source>
</evidence>
<dbReference type="CDD" id="cd01650">
    <property type="entry name" value="RT_nLTR_like"/>
    <property type="match status" value="1"/>
</dbReference>
<dbReference type="SUPFAM" id="SSF56672">
    <property type="entry name" value="DNA/RNA polymerases"/>
    <property type="match status" value="1"/>
</dbReference>
<proteinExistence type="predicted"/>
<keyword evidence="2" id="KW-0808">Transferase</keyword>
<organism evidence="2 3">
    <name type="scientific">Trichonephila clavipes</name>
    <name type="common">Golden silk orbweaver</name>
    <name type="synonym">Nephila clavipes</name>
    <dbReference type="NCBI Taxonomy" id="2585209"/>
    <lineage>
        <taxon>Eukaryota</taxon>
        <taxon>Metazoa</taxon>
        <taxon>Ecdysozoa</taxon>
        <taxon>Arthropoda</taxon>
        <taxon>Chelicerata</taxon>
        <taxon>Arachnida</taxon>
        <taxon>Araneae</taxon>
        <taxon>Araneomorphae</taxon>
        <taxon>Entelegynae</taxon>
        <taxon>Araneoidea</taxon>
        <taxon>Nephilidae</taxon>
        <taxon>Trichonephila</taxon>
    </lineage>
</organism>
<keyword evidence="3" id="KW-1185">Reference proteome</keyword>
<comment type="caution">
    <text evidence="2">The sequence shown here is derived from an EMBL/GenBank/DDBJ whole genome shotgun (WGS) entry which is preliminary data.</text>
</comment>
<dbReference type="InterPro" id="IPR000477">
    <property type="entry name" value="RT_dom"/>
</dbReference>
<dbReference type="EMBL" id="BMAU01021433">
    <property type="protein sequence ID" value="GFY35640.1"/>
    <property type="molecule type" value="Genomic_DNA"/>
</dbReference>
<dbReference type="PROSITE" id="PS50878">
    <property type="entry name" value="RT_POL"/>
    <property type="match status" value="1"/>
</dbReference>
<keyword evidence="2" id="KW-0695">RNA-directed DNA polymerase</keyword>
<gene>
    <name evidence="2" type="primary">pol</name>
    <name evidence="2" type="ORF">TNCV_2619311</name>
</gene>
<protein>
    <submittedName>
        <fullName evidence="2">RNA-directed DNA polymerase from mobile element jockey</fullName>
    </submittedName>
</protein>
<dbReference type="Proteomes" id="UP000887159">
    <property type="component" value="Unassembled WGS sequence"/>
</dbReference>
<name>A0A8X7BLJ2_TRICX</name>
<dbReference type="PANTHER" id="PTHR36688:SF1">
    <property type="entry name" value="ENDONUCLEASE_EXONUCLEASE_PHOSPHATASE DOMAIN-CONTAINING PROTEIN"/>
    <property type="match status" value="1"/>
</dbReference>
<dbReference type="Gene3D" id="3.30.70.270">
    <property type="match status" value="1"/>
</dbReference>
<dbReference type="InterPro" id="IPR052560">
    <property type="entry name" value="RdDP_mobile_element"/>
</dbReference>
<evidence type="ECO:0000313" key="2">
    <source>
        <dbReference type="EMBL" id="GFY35640.1"/>
    </source>
</evidence>
<reference evidence="2" key="1">
    <citation type="submission" date="2020-08" db="EMBL/GenBank/DDBJ databases">
        <title>Multicomponent nature underlies the extraordinary mechanical properties of spider dragline silk.</title>
        <authorList>
            <person name="Kono N."/>
            <person name="Nakamura H."/>
            <person name="Mori M."/>
            <person name="Yoshida Y."/>
            <person name="Ohtoshi R."/>
            <person name="Malay A.D."/>
            <person name="Moran D.A.P."/>
            <person name="Tomita M."/>
            <person name="Numata K."/>
            <person name="Arakawa K."/>
        </authorList>
    </citation>
    <scope>NUCLEOTIDE SEQUENCE</scope>
</reference>